<keyword evidence="3" id="KW-1185">Reference proteome</keyword>
<gene>
    <name evidence="4" type="primary">LOC120282692</name>
</gene>
<evidence type="ECO:0000256" key="1">
    <source>
        <dbReference type="SAM" id="Coils"/>
    </source>
</evidence>
<feature type="compositionally biased region" description="Polar residues" evidence="2">
    <location>
        <begin position="1"/>
        <end position="17"/>
    </location>
</feature>
<proteinExistence type="predicted"/>
<name>A0AB40D1D0_DIOCR</name>
<reference evidence="4" key="1">
    <citation type="submission" date="2025-08" db="UniProtKB">
        <authorList>
            <consortium name="RefSeq"/>
        </authorList>
    </citation>
    <scope>IDENTIFICATION</scope>
</reference>
<keyword evidence="1" id="KW-0175">Coiled coil</keyword>
<feature type="compositionally biased region" description="Pro residues" evidence="2">
    <location>
        <begin position="82"/>
        <end position="93"/>
    </location>
</feature>
<dbReference type="AlphaFoldDB" id="A0AB40D1D0"/>
<feature type="compositionally biased region" description="Polar residues" evidence="2">
    <location>
        <begin position="102"/>
        <end position="112"/>
    </location>
</feature>
<dbReference type="GeneID" id="120282692"/>
<feature type="coiled-coil region" evidence="1">
    <location>
        <begin position="138"/>
        <end position="165"/>
    </location>
</feature>
<feature type="coiled-coil region" evidence="1">
    <location>
        <begin position="321"/>
        <end position="348"/>
    </location>
</feature>
<evidence type="ECO:0000256" key="2">
    <source>
        <dbReference type="SAM" id="MobiDB-lite"/>
    </source>
</evidence>
<dbReference type="RefSeq" id="XP_039145479.1">
    <property type="nucleotide sequence ID" value="XM_039289545.1"/>
</dbReference>
<evidence type="ECO:0000313" key="3">
    <source>
        <dbReference type="Proteomes" id="UP001515500"/>
    </source>
</evidence>
<dbReference type="Proteomes" id="UP001515500">
    <property type="component" value="Chromosome 18"/>
</dbReference>
<evidence type="ECO:0000313" key="4">
    <source>
        <dbReference type="RefSeq" id="XP_039145479.1"/>
    </source>
</evidence>
<feature type="coiled-coil region" evidence="1">
    <location>
        <begin position="232"/>
        <end position="259"/>
    </location>
</feature>
<sequence length="389" mass="42682">MQKVSSENQESLKQQMPNLPAATQFPHLQAQQSVSMETQSAYEEVQSAYKKAQSAYLQANFVYLQAQTAYRKSTPQLSSQLPLPPLPPPPPMSMPSRLSGFGLTSSASNQAPPQMPSQLPYPSLSMSMTNRLFYYTSASNQAQHLLNLQAQLANLRAQFTKLQLSSRLPPPPPPPPMPVPTQTSAFNQAPCSLSLEQTLQQNCRNLAENGVALNRITSNMPMPPQLSNITSASNQAQQILNLQAQFAELQAQFTKLQLSSQPTQTPASNQVPCSLPLQQQLQQNGKNLTESGDSTFALNRMAATLHPMSVQPQFSGLMTSTSNQAQQILNLQAQFEELQAQFSKLQLSSQPTQTWVSNQVPCSLPLQEQLQQNDIGDDDDDLQSTAGSR</sequence>
<feature type="region of interest" description="Disordered" evidence="2">
    <location>
        <begin position="1"/>
        <end position="31"/>
    </location>
</feature>
<protein>
    <submittedName>
        <fullName evidence="4">Mediator of RNA polymerase II transcription subunit 15-like</fullName>
    </submittedName>
</protein>
<accession>A0AB40D1D0</accession>
<feature type="region of interest" description="Disordered" evidence="2">
    <location>
        <begin position="75"/>
        <end position="120"/>
    </location>
</feature>
<feature type="region of interest" description="Disordered" evidence="2">
    <location>
        <begin position="369"/>
        <end position="389"/>
    </location>
</feature>
<organism evidence="3 4">
    <name type="scientific">Dioscorea cayennensis subsp. rotundata</name>
    <name type="common">White Guinea yam</name>
    <name type="synonym">Dioscorea rotundata</name>
    <dbReference type="NCBI Taxonomy" id="55577"/>
    <lineage>
        <taxon>Eukaryota</taxon>
        <taxon>Viridiplantae</taxon>
        <taxon>Streptophyta</taxon>
        <taxon>Embryophyta</taxon>
        <taxon>Tracheophyta</taxon>
        <taxon>Spermatophyta</taxon>
        <taxon>Magnoliopsida</taxon>
        <taxon>Liliopsida</taxon>
        <taxon>Dioscoreales</taxon>
        <taxon>Dioscoreaceae</taxon>
        <taxon>Dioscorea</taxon>
    </lineage>
</organism>